<evidence type="ECO:0000256" key="1">
    <source>
        <dbReference type="SAM" id="MobiDB-lite"/>
    </source>
</evidence>
<dbReference type="EMBL" id="JBBPBN010000013">
    <property type="protein sequence ID" value="KAK9025962.1"/>
    <property type="molecule type" value="Genomic_DNA"/>
</dbReference>
<evidence type="ECO:0000313" key="3">
    <source>
        <dbReference type="Proteomes" id="UP001396334"/>
    </source>
</evidence>
<evidence type="ECO:0000313" key="2">
    <source>
        <dbReference type="EMBL" id="KAK9025962.1"/>
    </source>
</evidence>
<dbReference type="Proteomes" id="UP001396334">
    <property type="component" value="Unassembled WGS sequence"/>
</dbReference>
<feature type="region of interest" description="Disordered" evidence="1">
    <location>
        <begin position="1"/>
        <end position="31"/>
    </location>
</feature>
<sequence length="120" mass="12930">MLLAQNKKGNDIQMIPSNPTNSAMVPDSDKSKATFLGKKSGANLDGLNSGPLLGHLSTAQPRVMDTTMFLVEEESPMEPTEGAKRPRVHLPVQVVSGEIDSTSFSQFSSADLQDQVRRSS</sequence>
<keyword evidence="3" id="KW-1185">Reference proteome</keyword>
<reference evidence="2 3" key="1">
    <citation type="journal article" date="2024" name="G3 (Bethesda)">
        <title>Genome assembly of Hibiscus sabdariffa L. provides insights into metabolisms of medicinal natural products.</title>
        <authorList>
            <person name="Kim T."/>
        </authorList>
    </citation>
    <scope>NUCLEOTIDE SEQUENCE [LARGE SCALE GENOMIC DNA]</scope>
    <source>
        <strain evidence="2">TK-2024</strain>
        <tissue evidence="2">Old leaves</tissue>
    </source>
</reference>
<accession>A0ABR2SL33</accession>
<protein>
    <submittedName>
        <fullName evidence="2">Uncharacterized protein</fullName>
    </submittedName>
</protein>
<organism evidence="2 3">
    <name type="scientific">Hibiscus sabdariffa</name>
    <name type="common">roselle</name>
    <dbReference type="NCBI Taxonomy" id="183260"/>
    <lineage>
        <taxon>Eukaryota</taxon>
        <taxon>Viridiplantae</taxon>
        <taxon>Streptophyta</taxon>
        <taxon>Embryophyta</taxon>
        <taxon>Tracheophyta</taxon>
        <taxon>Spermatophyta</taxon>
        <taxon>Magnoliopsida</taxon>
        <taxon>eudicotyledons</taxon>
        <taxon>Gunneridae</taxon>
        <taxon>Pentapetalae</taxon>
        <taxon>rosids</taxon>
        <taxon>malvids</taxon>
        <taxon>Malvales</taxon>
        <taxon>Malvaceae</taxon>
        <taxon>Malvoideae</taxon>
        <taxon>Hibiscus</taxon>
    </lineage>
</organism>
<comment type="caution">
    <text evidence="2">The sequence shown here is derived from an EMBL/GenBank/DDBJ whole genome shotgun (WGS) entry which is preliminary data.</text>
</comment>
<gene>
    <name evidence="2" type="ORF">V6N11_038815</name>
</gene>
<name>A0ABR2SL33_9ROSI</name>
<proteinExistence type="predicted"/>